<evidence type="ECO:0000256" key="8">
    <source>
        <dbReference type="ARBA" id="ARBA00023053"/>
    </source>
</evidence>
<dbReference type="PROSITE" id="PS50267">
    <property type="entry name" value="NA_NEUROTRAN_SYMP_3"/>
    <property type="match status" value="1"/>
</dbReference>
<evidence type="ECO:0000256" key="15">
    <source>
        <dbReference type="SAM" id="Phobius"/>
    </source>
</evidence>
<gene>
    <name evidence="16" type="ORF">O3P69_010911</name>
</gene>
<accession>A0AAW0SAV2</accession>
<evidence type="ECO:0000256" key="1">
    <source>
        <dbReference type="ARBA" id="ARBA00004141"/>
    </source>
</evidence>
<keyword evidence="17" id="KW-1185">Reference proteome</keyword>
<evidence type="ECO:0000256" key="14">
    <source>
        <dbReference type="ARBA" id="ARBA00040215"/>
    </source>
</evidence>
<evidence type="ECO:0000256" key="10">
    <source>
        <dbReference type="ARBA" id="ARBA00023136"/>
    </source>
</evidence>
<dbReference type="EMBL" id="JARAKH010003633">
    <property type="protein sequence ID" value="KAK8372173.1"/>
    <property type="molecule type" value="Genomic_DNA"/>
</dbReference>
<evidence type="ECO:0000256" key="7">
    <source>
        <dbReference type="ARBA" id="ARBA00022989"/>
    </source>
</evidence>
<evidence type="ECO:0000313" key="16">
    <source>
        <dbReference type="EMBL" id="KAK8372173.1"/>
    </source>
</evidence>
<keyword evidence="5" id="KW-0769">Symport</keyword>
<evidence type="ECO:0000256" key="3">
    <source>
        <dbReference type="ARBA" id="ARBA00022448"/>
    </source>
</evidence>
<feature type="transmembrane region" description="Helical" evidence="15">
    <location>
        <begin position="28"/>
        <end position="48"/>
    </location>
</feature>
<organism evidence="16 17">
    <name type="scientific">Scylla paramamosain</name>
    <name type="common">Mud crab</name>
    <dbReference type="NCBI Taxonomy" id="85552"/>
    <lineage>
        <taxon>Eukaryota</taxon>
        <taxon>Metazoa</taxon>
        <taxon>Ecdysozoa</taxon>
        <taxon>Arthropoda</taxon>
        <taxon>Crustacea</taxon>
        <taxon>Multicrustacea</taxon>
        <taxon>Malacostraca</taxon>
        <taxon>Eumalacostraca</taxon>
        <taxon>Eucarida</taxon>
        <taxon>Decapoda</taxon>
        <taxon>Pleocyemata</taxon>
        <taxon>Brachyura</taxon>
        <taxon>Eubrachyura</taxon>
        <taxon>Portunoidea</taxon>
        <taxon>Portunidae</taxon>
        <taxon>Portuninae</taxon>
        <taxon>Scylla</taxon>
    </lineage>
</organism>
<name>A0AAW0SAV2_SCYPA</name>
<keyword evidence="4 15" id="KW-0812">Transmembrane</keyword>
<sequence>MVCVMGFLLGLIYTTPQGQYILVLVDHYIRGVAILLLTTLETVAVTWVYGLRQFTRDIHFMLDRSTGLFWRICWGILNPTFLAEVFVYSQAQHQDLTCGTYVFDTIPTGVGSTMAVTAVALVPLMFLKEVINKYGASQGLQRALIDVFTATSEWSPKDPALRQEYRNLQATEDKTAAWRSCDRCCPWAM</sequence>
<dbReference type="GO" id="GO:0005886">
    <property type="term" value="C:plasma membrane"/>
    <property type="evidence" value="ECO:0007669"/>
    <property type="project" value="TreeGrafter"/>
</dbReference>
<keyword evidence="3" id="KW-0813">Transport</keyword>
<comment type="caution">
    <text evidence="16">The sequence shown here is derived from an EMBL/GenBank/DDBJ whole genome shotgun (WGS) entry which is preliminary data.</text>
</comment>
<evidence type="ECO:0000256" key="9">
    <source>
        <dbReference type="ARBA" id="ARBA00023065"/>
    </source>
</evidence>
<keyword evidence="9" id="KW-0406">Ion transport</keyword>
<evidence type="ECO:0000256" key="6">
    <source>
        <dbReference type="ARBA" id="ARBA00022970"/>
    </source>
</evidence>
<dbReference type="Proteomes" id="UP001487740">
    <property type="component" value="Unassembled WGS sequence"/>
</dbReference>
<evidence type="ECO:0000256" key="12">
    <source>
        <dbReference type="ARBA" id="ARBA00023201"/>
    </source>
</evidence>
<dbReference type="GO" id="GO:0005283">
    <property type="term" value="F:amino acid:sodium symporter activity"/>
    <property type="evidence" value="ECO:0007669"/>
    <property type="project" value="TreeGrafter"/>
</dbReference>
<dbReference type="InterPro" id="IPR000175">
    <property type="entry name" value="Na/ntran_symport"/>
</dbReference>
<protein>
    <recommendedName>
        <fullName evidence="14">Sodium-dependent nutrient amino acid transporter 1</fullName>
    </recommendedName>
</protein>
<dbReference type="AlphaFoldDB" id="A0AAW0SAV2"/>
<evidence type="ECO:0000256" key="11">
    <source>
        <dbReference type="ARBA" id="ARBA00023180"/>
    </source>
</evidence>
<keyword evidence="11" id="KW-0325">Glycoprotein</keyword>
<dbReference type="PANTHER" id="PTHR11616">
    <property type="entry name" value="SODIUM/CHLORIDE DEPENDENT TRANSPORTER"/>
    <property type="match status" value="1"/>
</dbReference>
<dbReference type="SUPFAM" id="SSF161070">
    <property type="entry name" value="SNF-like"/>
    <property type="match status" value="1"/>
</dbReference>
<comment type="subcellular location">
    <subcellularLocation>
        <location evidence="1">Membrane</location>
        <topology evidence="1">Multi-pass membrane protein</topology>
    </subcellularLocation>
</comment>
<keyword evidence="6" id="KW-0029">Amino-acid transport</keyword>
<dbReference type="PANTHER" id="PTHR11616:SF321">
    <property type="entry name" value="SODIUM-DEPENDENT NUTRIENT AMINO ACID TRANSPORTER 1-RELATED"/>
    <property type="match status" value="1"/>
</dbReference>
<evidence type="ECO:0000256" key="2">
    <source>
        <dbReference type="ARBA" id="ARBA00006459"/>
    </source>
</evidence>
<evidence type="ECO:0000256" key="13">
    <source>
        <dbReference type="ARBA" id="ARBA00037785"/>
    </source>
</evidence>
<feature type="transmembrane region" description="Helical" evidence="15">
    <location>
        <begin position="109"/>
        <end position="127"/>
    </location>
</feature>
<dbReference type="GO" id="GO:0015179">
    <property type="term" value="F:L-amino acid transmembrane transporter activity"/>
    <property type="evidence" value="ECO:0007669"/>
    <property type="project" value="TreeGrafter"/>
</dbReference>
<dbReference type="Pfam" id="PF00209">
    <property type="entry name" value="SNF"/>
    <property type="match status" value="1"/>
</dbReference>
<proteinExistence type="inferred from homology"/>
<evidence type="ECO:0000313" key="17">
    <source>
        <dbReference type="Proteomes" id="UP001487740"/>
    </source>
</evidence>
<feature type="transmembrane region" description="Helical" evidence="15">
    <location>
        <begin position="68"/>
        <end position="89"/>
    </location>
</feature>
<dbReference type="InterPro" id="IPR037272">
    <property type="entry name" value="SNS_sf"/>
</dbReference>
<dbReference type="GO" id="GO:0089718">
    <property type="term" value="P:amino acid import across plasma membrane"/>
    <property type="evidence" value="ECO:0007669"/>
    <property type="project" value="TreeGrafter"/>
</dbReference>
<evidence type="ECO:0000256" key="4">
    <source>
        <dbReference type="ARBA" id="ARBA00022692"/>
    </source>
</evidence>
<keyword evidence="7 15" id="KW-1133">Transmembrane helix</keyword>
<keyword evidence="8" id="KW-0915">Sodium</keyword>
<keyword evidence="12" id="KW-0739">Sodium transport</keyword>
<comment type="similarity">
    <text evidence="2">Belongs to the sodium:neurotransmitter symporter (SNF) (TC 2.A.22) family.</text>
</comment>
<comment type="function">
    <text evidence="13">Unusual broad substrate spectrum amino acid:sodium cotransporter that promotes absorption of the D isomers of essential amino acids. Neutral amino acids are the preferred substrates, especially methionine and phenylalanine.</text>
</comment>
<reference evidence="16 17" key="1">
    <citation type="submission" date="2023-03" db="EMBL/GenBank/DDBJ databases">
        <title>High-quality genome of Scylla paramamosain provides insights in environmental adaptation.</title>
        <authorList>
            <person name="Zhang L."/>
        </authorList>
    </citation>
    <scope>NUCLEOTIDE SEQUENCE [LARGE SCALE GENOMIC DNA]</scope>
    <source>
        <strain evidence="16">LZ_2023a</strain>
        <tissue evidence="16">Muscle</tissue>
    </source>
</reference>
<keyword evidence="10 15" id="KW-0472">Membrane</keyword>
<evidence type="ECO:0000256" key="5">
    <source>
        <dbReference type="ARBA" id="ARBA00022847"/>
    </source>
</evidence>